<feature type="compositionally biased region" description="Polar residues" evidence="3">
    <location>
        <begin position="270"/>
        <end position="295"/>
    </location>
</feature>
<comment type="caution">
    <text evidence="5">The sequence shown here is derived from an EMBL/GenBank/DDBJ whole genome shotgun (WGS) entry which is preliminary data.</text>
</comment>
<name>A0A2N3QLZ1_9BIFI</name>
<protein>
    <submittedName>
        <fullName evidence="5">Twitching motility protein PilT</fullName>
    </submittedName>
</protein>
<dbReference type="InterPro" id="IPR050921">
    <property type="entry name" value="T4SS_GSP_E_ATPase"/>
</dbReference>
<feature type="domain" description="Bacterial type II secretion system protein E" evidence="4">
    <location>
        <begin position="773"/>
        <end position="787"/>
    </location>
</feature>
<dbReference type="InterPro" id="IPR006321">
    <property type="entry name" value="PilT/PilU"/>
</dbReference>
<evidence type="ECO:0000313" key="5">
    <source>
        <dbReference type="EMBL" id="PKU92662.1"/>
    </source>
</evidence>
<dbReference type="NCBIfam" id="TIGR01420">
    <property type="entry name" value="pilT_fam"/>
    <property type="match status" value="1"/>
</dbReference>
<dbReference type="InterPro" id="IPR027417">
    <property type="entry name" value="P-loop_NTPase"/>
</dbReference>
<feature type="region of interest" description="Disordered" evidence="3">
    <location>
        <begin position="1"/>
        <end position="148"/>
    </location>
</feature>
<feature type="compositionally biased region" description="Low complexity" evidence="3">
    <location>
        <begin position="35"/>
        <end position="46"/>
    </location>
</feature>
<dbReference type="Gene3D" id="3.30.450.90">
    <property type="match status" value="1"/>
</dbReference>
<comment type="similarity">
    <text evidence="1">Belongs to the GSP E family.</text>
</comment>
<feature type="region of interest" description="Disordered" evidence="3">
    <location>
        <begin position="168"/>
        <end position="194"/>
    </location>
</feature>
<dbReference type="GO" id="GO:0005524">
    <property type="term" value="F:ATP binding"/>
    <property type="evidence" value="ECO:0007669"/>
    <property type="project" value="InterPro"/>
</dbReference>
<dbReference type="EMBL" id="PCGY01000011">
    <property type="protein sequence ID" value="PKU92662.1"/>
    <property type="molecule type" value="Genomic_DNA"/>
</dbReference>
<dbReference type="Pfam" id="PF00437">
    <property type="entry name" value="T2SSE"/>
    <property type="match status" value="1"/>
</dbReference>
<dbReference type="RefSeq" id="WP_306821068.1">
    <property type="nucleotide sequence ID" value="NZ_PCGY01000011.1"/>
</dbReference>
<evidence type="ECO:0000313" key="6">
    <source>
        <dbReference type="Proteomes" id="UP000233727"/>
    </source>
</evidence>
<organism evidence="5 6">
    <name type="scientific">Bifidobacterium thermophilum</name>
    <dbReference type="NCBI Taxonomy" id="33905"/>
    <lineage>
        <taxon>Bacteria</taxon>
        <taxon>Bacillati</taxon>
        <taxon>Actinomycetota</taxon>
        <taxon>Actinomycetes</taxon>
        <taxon>Bifidobacteriales</taxon>
        <taxon>Bifidobacteriaceae</taxon>
        <taxon>Bifidobacterium</taxon>
    </lineage>
</organism>
<dbReference type="InterPro" id="IPR001482">
    <property type="entry name" value="T2SS/T4SS_dom"/>
</dbReference>
<feature type="compositionally biased region" description="Gly residues" evidence="3">
    <location>
        <begin position="11"/>
        <end position="20"/>
    </location>
</feature>
<dbReference type="InterPro" id="IPR003593">
    <property type="entry name" value="AAA+_ATPase"/>
</dbReference>
<feature type="compositionally biased region" description="Polar residues" evidence="3">
    <location>
        <begin position="47"/>
        <end position="66"/>
    </location>
</feature>
<accession>A0A2N3QLZ1</accession>
<sequence length="935" mass="99703">MTDDIQQQEVGSGGSTGQTGGAVDSPASTGADGSAALALQEQTQTAMSDESASESGNTTDSANTHGGSAEAEADESEANTESEPTDSDSVDDAAEEILEEGASRSNSYLSGLKGVTIPNTTPFYSDKVQRGRHFSDKTAIRADDPNLDDGMKKIFAMLDENASAYYEKQDAQKPKLFPESSYEAKPEETLPSDSSLAELAQQSARINSRDDVQIEASLGLKPGDLENFDDFDDFDDERKKTYATLTGTLAPISAPILSEGQDAIVAEAGENSSDAGETGNVNADGNAKADSNANVGNPADNATATGTTDAAGAAGTATAASAAEGTSEPVAADTGVAADDASDADKAAAAAGKAPEPAAQVGQQANQPAAESGQTSTREHAAQAQSTAPSTQAAQQQVNTPTTTTSNESHTMNEQQSATQTQTPTQTPAAEQMQALQAQYLAQQQAAQARQQQYAAYQQAMLQQMQAQQQASQAQAQNQQAAATTTISSAQMQAYQQRMQAQAIQAQQMRQAQSAQAAQTGAQQAVQGNVSYQQVNLQAPTFVVPPSGDSGKDNAVLKKRREKAQLVVQTMFREHPDADTEFINAVYRLVELNASDLHLVVGDNPMLRVDGRLMPVPESQVWDKERTLAAVQVMTTDEELQRFEQELELDVSFAIGDLVRFRVNVYQDRNGVCAALRTIPLEIKTVTQLGLDQRIADLALLPRGLVLVCGPTGSGKSTTLAAIVDKANAERHDHIITIEDPIEFVHRHKNCVVSQREVGTDTLSFAEALKHALREDPDIIMVGELRDLETISTALTAVETGHLVFATLHTQDAGSTVDRLIDVYPENQQQQIRVQVASTLRAVIVQTLLPKASGHGRVPATEVMYATPAISALIREGKTHQVRTQLQSGGDLGMHTLDQDLARLVNRGDVQLDIAEKRCQDRKEFEKLVQARAAY</sequence>
<feature type="compositionally biased region" description="Low complexity" evidence="3">
    <location>
        <begin position="414"/>
        <end position="431"/>
    </location>
</feature>
<feature type="compositionally biased region" description="Acidic residues" evidence="3">
    <location>
        <begin position="71"/>
        <end position="99"/>
    </location>
</feature>
<evidence type="ECO:0000256" key="1">
    <source>
        <dbReference type="ARBA" id="ARBA00006611"/>
    </source>
</evidence>
<feature type="compositionally biased region" description="Low complexity" evidence="3">
    <location>
        <begin position="296"/>
        <end position="308"/>
    </location>
</feature>
<reference evidence="5 6" key="1">
    <citation type="submission" date="2017-10" db="EMBL/GenBank/DDBJ databases">
        <title>Bifidobacterium genomics.</title>
        <authorList>
            <person name="Lugli G.A."/>
            <person name="Milani C."/>
            <person name="Mancabelli L."/>
        </authorList>
    </citation>
    <scope>NUCLEOTIDE SEQUENCE [LARGE SCALE GENOMIC DNA]</scope>
    <source>
        <strain evidence="5 6">1542B</strain>
    </source>
</reference>
<dbReference type="GO" id="GO:0016887">
    <property type="term" value="F:ATP hydrolysis activity"/>
    <property type="evidence" value="ECO:0007669"/>
    <property type="project" value="InterPro"/>
</dbReference>
<feature type="region of interest" description="Disordered" evidence="3">
    <location>
        <begin position="341"/>
        <end position="431"/>
    </location>
</feature>
<dbReference type="SUPFAM" id="SSF52540">
    <property type="entry name" value="P-loop containing nucleoside triphosphate hydrolases"/>
    <property type="match status" value="1"/>
</dbReference>
<dbReference type="AlphaFoldDB" id="A0A2N3QLZ1"/>
<evidence type="ECO:0000256" key="3">
    <source>
        <dbReference type="SAM" id="MobiDB-lite"/>
    </source>
</evidence>
<gene>
    <name evidence="5" type="ORF">CQR47_0511</name>
</gene>
<evidence type="ECO:0000259" key="4">
    <source>
        <dbReference type="PROSITE" id="PS00662"/>
    </source>
</evidence>
<dbReference type="SMART" id="SM00382">
    <property type="entry name" value="AAA"/>
    <property type="match status" value="1"/>
</dbReference>
<dbReference type="CDD" id="cd01131">
    <property type="entry name" value="PilT"/>
    <property type="match status" value="1"/>
</dbReference>
<feature type="compositionally biased region" description="Polar residues" evidence="3">
    <location>
        <begin position="361"/>
        <end position="376"/>
    </location>
</feature>
<dbReference type="Gene3D" id="3.40.50.300">
    <property type="entry name" value="P-loop containing nucleotide triphosphate hydrolases"/>
    <property type="match status" value="1"/>
</dbReference>
<feature type="compositionally biased region" description="Basic and acidic residues" evidence="3">
    <location>
        <begin position="127"/>
        <end position="148"/>
    </location>
</feature>
<keyword evidence="2" id="KW-0175">Coiled coil</keyword>
<evidence type="ECO:0000256" key="2">
    <source>
        <dbReference type="SAM" id="Coils"/>
    </source>
</evidence>
<feature type="coiled-coil region" evidence="2">
    <location>
        <begin position="457"/>
        <end position="512"/>
    </location>
</feature>
<proteinExistence type="inferred from homology"/>
<feature type="compositionally biased region" description="Low complexity" evidence="3">
    <location>
        <begin position="382"/>
        <end position="405"/>
    </location>
</feature>
<feature type="region of interest" description="Disordered" evidence="3">
    <location>
        <begin position="267"/>
        <end position="308"/>
    </location>
</feature>
<feature type="compositionally biased region" description="Low complexity" evidence="3">
    <location>
        <begin position="347"/>
        <end position="359"/>
    </location>
</feature>
<dbReference type="Proteomes" id="UP000233727">
    <property type="component" value="Unassembled WGS sequence"/>
</dbReference>
<dbReference type="PANTHER" id="PTHR30486">
    <property type="entry name" value="TWITCHING MOTILITY PROTEIN PILT"/>
    <property type="match status" value="1"/>
</dbReference>
<dbReference type="PROSITE" id="PS00662">
    <property type="entry name" value="T2SP_E"/>
    <property type="match status" value="1"/>
</dbReference>